<name>A0ABQ1G5S9_9SPHN</name>
<dbReference type="RefSeq" id="WP_188445175.1">
    <property type="nucleotide sequence ID" value="NZ_BMDW01000002.1"/>
</dbReference>
<dbReference type="Proteomes" id="UP000618591">
    <property type="component" value="Unassembled WGS sequence"/>
</dbReference>
<sequence length="231" mass="25026">MANALQLVLSNPTPGMETEFNHWYGGDHLIHGVETPGILSGQRFRRAEGPWPSGAHDYMMVWELDDPAFSLAELAKIKGTDAMPISPAINMDTVQPPTMWRRAKVRSAARIATDSQSRQTVIFGLYNAADGADTAFAQALLTGGLMALADQPGVISAEYLTLADEQIRGNCRKYPHGILIELHDEAAGLAALEDKLAALPHADPARWMAIVFRPLGAKTTKANAERLTEPA</sequence>
<protein>
    <submittedName>
        <fullName evidence="1">Uncharacterized protein</fullName>
    </submittedName>
</protein>
<organism evidence="1 2">
    <name type="scientific">Sphingomonas psychrolutea</name>
    <dbReference type="NCBI Taxonomy" id="1259676"/>
    <lineage>
        <taxon>Bacteria</taxon>
        <taxon>Pseudomonadati</taxon>
        <taxon>Pseudomonadota</taxon>
        <taxon>Alphaproteobacteria</taxon>
        <taxon>Sphingomonadales</taxon>
        <taxon>Sphingomonadaceae</taxon>
        <taxon>Sphingomonas</taxon>
    </lineage>
</organism>
<comment type="caution">
    <text evidence="1">The sequence shown here is derived from an EMBL/GenBank/DDBJ whole genome shotgun (WGS) entry which is preliminary data.</text>
</comment>
<dbReference type="EMBL" id="BMDW01000002">
    <property type="protein sequence ID" value="GGA37286.1"/>
    <property type="molecule type" value="Genomic_DNA"/>
</dbReference>
<accession>A0ABQ1G5S9</accession>
<evidence type="ECO:0000313" key="2">
    <source>
        <dbReference type="Proteomes" id="UP000618591"/>
    </source>
</evidence>
<evidence type="ECO:0000313" key="1">
    <source>
        <dbReference type="EMBL" id="GGA37286.1"/>
    </source>
</evidence>
<gene>
    <name evidence="1" type="ORF">GCM10011395_04500</name>
</gene>
<proteinExistence type="predicted"/>
<keyword evidence="2" id="KW-1185">Reference proteome</keyword>
<reference evidence="2" key="1">
    <citation type="journal article" date="2019" name="Int. J. Syst. Evol. Microbiol.">
        <title>The Global Catalogue of Microorganisms (GCM) 10K type strain sequencing project: providing services to taxonomists for standard genome sequencing and annotation.</title>
        <authorList>
            <consortium name="The Broad Institute Genomics Platform"/>
            <consortium name="The Broad Institute Genome Sequencing Center for Infectious Disease"/>
            <person name="Wu L."/>
            <person name="Ma J."/>
        </authorList>
    </citation>
    <scope>NUCLEOTIDE SEQUENCE [LARGE SCALE GENOMIC DNA]</scope>
    <source>
        <strain evidence="2">CGMCC 1.10106</strain>
    </source>
</reference>